<dbReference type="RefSeq" id="WP_076760677.1">
    <property type="nucleotide sequence ID" value="NZ_JARMMH010000020.1"/>
</dbReference>
<keyword evidence="3" id="KW-1185">Reference proteome</keyword>
<name>A0A1R1QIR6_9BACI</name>
<protein>
    <submittedName>
        <fullName evidence="2">Uncharacterized protein</fullName>
    </submittedName>
</protein>
<accession>A0A1R1QIR6</accession>
<feature type="transmembrane region" description="Helical" evidence="1">
    <location>
        <begin position="86"/>
        <end position="107"/>
    </location>
</feature>
<dbReference type="EMBL" id="MTJL01000026">
    <property type="protein sequence ID" value="OMI04543.1"/>
    <property type="molecule type" value="Genomic_DNA"/>
</dbReference>
<keyword evidence="1" id="KW-0472">Membrane</keyword>
<keyword evidence="1" id="KW-0812">Transmembrane</keyword>
<dbReference type="OrthoDB" id="2942197at2"/>
<keyword evidence="1" id="KW-1133">Transmembrane helix</keyword>
<proteinExistence type="predicted"/>
<dbReference type="Pfam" id="PF14037">
    <property type="entry name" value="YoqO"/>
    <property type="match status" value="1"/>
</dbReference>
<comment type="caution">
    <text evidence="2">The sequence shown here is derived from an EMBL/GenBank/DDBJ whole genome shotgun (WGS) entry which is preliminary data.</text>
</comment>
<dbReference type="Proteomes" id="UP000187367">
    <property type="component" value="Unassembled WGS sequence"/>
</dbReference>
<dbReference type="InterPro" id="IPR025621">
    <property type="entry name" value="YoqO"/>
</dbReference>
<evidence type="ECO:0000256" key="1">
    <source>
        <dbReference type="SAM" id="Phobius"/>
    </source>
</evidence>
<gene>
    <name evidence="2" type="ORF">BW143_13910</name>
</gene>
<evidence type="ECO:0000313" key="2">
    <source>
        <dbReference type="EMBL" id="OMI04543.1"/>
    </source>
</evidence>
<feature type="transmembrane region" description="Helical" evidence="1">
    <location>
        <begin position="52"/>
        <end position="74"/>
    </location>
</feature>
<dbReference type="AlphaFoldDB" id="A0A1R1QIR6"/>
<sequence>MNKTIGLTGIFVCFFVQAIADNDLLENSASICMFVCAGICHLDELREYTKKSLATLAFVYSVLVAALFCLMLIAKHYIFDMDVNRGITLLIGIFTVGIAIYAGGRVMTFLMKRLEKKHDSEEACG</sequence>
<organism evidence="2 3">
    <name type="scientific">Bacillus swezeyi</name>
    <dbReference type="NCBI Taxonomy" id="1925020"/>
    <lineage>
        <taxon>Bacteria</taxon>
        <taxon>Bacillati</taxon>
        <taxon>Bacillota</taxon>
        <taxon>Bacilli</taxon>
        <taxon>Bacillales</taxon>
        <taxon>Bacillaceae</taxon>
        <taxon>Bacillus</taxon>
    </lineage>
</organism>
<evidence type="ECO:0000313" key="3">
    <source>
        <dbReference type="Proteomes" id="UP000187367"/>
    </source>
</evidence>
<reference evidence="2 3" key="1">
    <citation type="submission" date="2017-01" db="EMBL/GenBank/DDBJ databases">
        <title>Bacillus phylogenomics.</title>
        <authorList>
            <person name="Dunlap C."/>
        </authorList>
    </citation>
    <scope>NUCLEOTIDE SEQUENCE [LARGE SCALE GENOMIC DNA]</scope>
    <source>
        <strain evidence="2 3">NRRL B-41282</strain>
    </source>
</reference>
<accession>A0A1R1RZQ1</accession>